<keyword evidence="3 5" id="KW-0067">ATP-binding</keyword>
<dbReference type="GO" id="GO:0005886">
    <property type="term" value="C:plasma membrane"/>
    <property type="evidence" value="ECO:0007669"/>
    <property type="project" value="TreeGrafter"/>
</dbReference>
<dbReference type="InterPro" id="IPR017871">
    <property type="entry name" value="ABC_transporter-like_CS"/>
</dbReference>
<dbReference type="AlphaFoldDB" id="A0A849HFA3"/>
<evidence type="ECO:0000313" key="6">
    <source>
        <dbReference type="Proteomes" id="UP000588586"/>
    </source>
</evidence>
<evidence type="ECO:0000313" key="5">
    <source>
        <dbReference type="EMBL" id="NNM45294.1"/>
    </source>
</evidence>
<proteinExistence type="predicted"/>
<evidence type="ECO:0000259" key="4">
    <source>
        <dbReference type="PROSITE" id="PS50893"/>
    </source>
</evidence>
<protein>
    <submittedName>
        <fullName evidence="5">ATP-binding cassette domain-containing protein</fullName>
    </submittedName>
</protein>
<dbReference type="PROSITE" id="PS00211">
    <property type="entry name" value="ABC_TRANSPORTER_1"/>
    <property type="match status" value="1"/>
</dbReference>
<accession>A0A849HFA3</accession>
<feature type="domain" description="ABC transporter" evidence="4">
    <location>
        <begin position="261"/>
        <end position="483"/>
    </location>
</feature>
<dbReference type="InterPro" id="IPR015854">
    <property type="entry name" value="ABC_transpr_LolD-like"/>
</dbReference>
<keyword evidence="2" id="KW-0547">Nucleotide-binding</keyword>
<dbReference type="EMBL" id="JABEPQ010000001">
    <property type="protein sequence ID" value="NNM45294.1"/>
    <property type="molecule type" value="Genomic_DNA"/>
</dbReference>
<evidence type="ECO:0000256" key="3">
    <source>
        <dbReference type="ARBA" id="ARBA00022840"/>
    </source>
</evidence>
<comment type="caution">
    <text evidence="5">The sequence shown here is derived from an EMBL/GenBank/DDBJ whole genome shotgun (WGS) entry which is preliminary data.</text>
</comment>
<dbReference type="SUPFAM" id="SSF52540">
    <property type="entry name" value="P-loop containing nucleoside triphosphate hydrolases"/>
    <property type="match status" value="2"/>
</dbReference>
<dbReference type="Pfam" id="PF00005">
    <property type="entry name" value="ABC_tran"/>
    <property type="match status" value="3"/>
</dbReference>
<evidence type="ECO:0000256" key="2">
    <source>
        <dbReference type="ARBA" id="ARBA00022741"/>
    </source>
</evidence>
<dbReference type="InterPro" id="IPR003439">
    <property type="entry name" value="ABC_transporter-like_ATP-bd"/>
</dbReference>
<evidence type="ECO:0000256" key="1">
    <source>
        <dbReference type="ARBA" id="ARBA00022448"/>
    </source>
</evidence>
<dbReference type="PANTHER" id="PTHR24220">
    <property type="entry name" value="IMPORT ATP-BINDING PROTEIN"/>
    <property type="match status" value="1"/>
</dbReference>
<feature type="domain" description="ABC transporter" evidence="4">
    <location>
        <begin position="14"/>
        <end position="213"/>
    </location>
</feature>
<dbReference type="PANTHER" id="PTHR24220:SF687">
    <property type="entry name" value="ABC TRANSPORTER ATP-BINDING PROTEIN SCO2324-RELATED"/>
    <property type="match status" value="1"/>
</dbReference>
<dbReference type="Proteomes" id="UP000588586">
    <property type="component" value="Unassembled WGS sequence"/>
</dbReference>
<dbReference type="PROSITE" id="PS50893">
    <property type="entry name" value="ABC_TRANSPORTER_2"/>
    <property type="match status" value="2"/>
</dbReference>
<dbReference type="Gene3D" id="3.40.50.300">
    <property type="entry name" value="P-loop containing nucleotide triphosphate hydrolases"/>
    <property type="match status" value="2"/>
</dbReference>
<reference evidence="5 6" key="1">
    <citation type="submission" date="2020-04" db="EMBL/GenBank/DDBJ databases">
        <title>Knoellia sp. isolate from air conditioner.</title>
        <authorList>
            <person name="Chea S."/>
            <person name="Kim D.-U."/>
        </authorList>
    </citation>
    <scope>NUCLEOTIDE SEQUENCE [LARGE SCALE GENOMIC DNA]</scope>
    <source>
        <strain evidence="5 6">DB2414S</strain>
    </source>
</reference>
<dbReference type="InterPro" id="IPR027417">
    <property type="entry name" value="P-loop_NTPase"/>
</dbReference>
<dbReference type="CDD" id="cd03225">
    <property type="entry name" value="ABC_cobalt_CbiO_domain1"/>
    <property type="match status" value="1"/>
</dbReference>
<dbReference type="GO" id="GO:0022857">
    <property type="term" value="F:transmembrane transporter activity"/>
    <property type="evidence" value="ECO:0007669"/>
    <property type="project" value="TreeGrafter"/>
</dbReference>
<organism evidence="5 6">
    <name type="scientific">Knoellia koreensis</name>
    <dbReference type="NCBI Taxonomy" id="2730921"/>
    <lineage>
        <taxon>Bacteria</taxon>
        <taxon>Bacillati</taxon>
        <taxon>Actinomycetota</taxon>
        <taxon>Actinomycetes</taxon>
        <taxon>Micrococcales</taxon>
        <taxon>Intrasporangiaceae</taxon>
        <taxon>Knoellia</taxon>
    </lineage>
</organism>
<keyword evidence="6" id="KW-1185">Reference proteome</keyword>
<gene>
    <name evidence="5" type="ORF">HJG52_04655</name>
</gene>
<keyword evidence="1" id="KW-0813">Transport</keyword>
<dbReference type="InterPro" id="IPR015856">
    <property type="entry name" value="ABC_transpr_CbiO/EcfA_su"/>
</dbReference>
<dbReference type="GO" id="GO:0016887">
    <property type="term" value="F:ATP hydrolysis activity"/>
    <property type="evidence" value="ECO:0007669"/>
    <property type="project" value="InterPro"/>
</dbReference>
<dbReference type="SMART" id="SM00382">
    <property type="entry name" value="AAA"/>
    <property type="match status" value="2"/>
</dbReference>
<dbReference type="GO" id="GO:0005524">
    <property type="term" value="F:ATP binding"/>
    <property type="evidence" value="ECO:0007669"/>
    <property type="project" value="UniProtKB-KW"/>
</dbReference>
<sequence>MPRSWVQPRVAIVIAVDGLQAGYAGQPVLVDVTFAVPEGEFVLVVGRTGAGKSTLLRAVRDQVPGAGFVPQDPLQAVTGGTVESAIGASGRRLEELLDLFDLAALRDRHVSTLSGGQQQRVAIAAALAPGPRVLVLDEPTSALDPVAAEEVLASLHRLAHDVGTTLLVAEHRLERVVHHADAVLVVADRRVVGPRDPATAMADSPVRPPLVDLGRALGWSPLPLSVRQARRAGADLRSQLAAVPAPGHVAAGRATLAPPSATTRHLGVLRGDVVALRGVDLELRAGEVVALMGRNGSGKSTLLGALAGTLSATHGRVTNGAPVLLAPQDPAAVLAAHTVGDQLAASGSPSAAAAAANLFTRLAGTVAPTQPLTNLSQGQRMSLALATRLSPALDNSDSTPTPAVILLDEPTRGLDYDAKAVLADVVRGLAQAGHAVVVATHDVELAADLATRVVVLAEGEVVSDGPAWQVLADSPAFAPQVAKVVHPAAYLTTGEVLAALDH</sequence>
<name>A0A849HFA3_9MICO</name>
<dbReference type="InterPro" id="IPR003593">
    <property type="entry name" value="AAA+_ATPase"/>
</dbReference>